<evidence type="ECO:0000313" key="1">
    <source>
        <dbReference type="EMBL" id="KAG2658820.1"/>
    </source>
</evidence>
<gene>
    <name evidence="1" type="ORF">PVAP13_1KG311305</name>
</gene>
<dbReference type="Proteomes" id="UP000823388">
    <property type="component" value="Chromosome 1K"/>
</dbReference>
<sequence>MGLYTFDHLQRALLCPAPTAAPPPLPCAAKSVGWSGKGCGWLATISAVDGQQCGLRSGAEDKEKACAPATGIHIKLIQLGLSRAEAHALASGDDDMTPLQYRRGTRATDVCKRVEKCEGGRQQIASISYIRIRVDNNSWACMHVACLLSIEDWAMGWGASTGHRVSRGARLRGIRCGKDHQIRPCLCPGHVCSAARPACIGSAALCALPRLQCSVLGLAGSRRPGQVLGGR</sequence>
<evidence type="ECO:0000313" key="2">
    <source>
        <dbReference type="Proteomes" id="UP000823388"/>
    </source>
</evidence>
<protein>
    <submittedName>
        <fullName evidence="1">Uncharacterized protein</fullName>
    </submittedName>
</protein>
<organism evidence="1 2">
    <name type="scientific">Panicum virgatum</name>
    <name type="common">Blackwell switchgrass</name>
    <dbReference type="NCBI Taxonomy" id="38727"/>
    <lineage>
        <taxon>Eukaryota</taxon>
        <taxon>Viridiplantae</taxon>
        <taxon>Streptophyta</taxon>
        <taxon>Embryophyta</taxon>
        <taxon>Tracheophyta</taxon>
        <taxon>Spermatophyta</taxon>
        <taxon>Magnoliopsida</taxon>
        <taxon>Liliopsida</taxon>
        <taxon>Poales</taxon>
        <taxon>Poaceae</taxon>
        <taxon>PACMAD clade</taxon>
        <taxon>Panicoideae</taxon>
        <taxon>Panicodae</taxon>
        <taxon>Paniceae</taxon>
        <taxon>Panicinae</taxon>
        <taxon>Panicum</taxon>
        <taxon>Panicum sect. Hiantes</taxon>
    </lineage>
</organism>
<name>A0A8T0XFI9_PANVG</name>
<reference evidence="1" key="1">
    <citation type="submission" date="2020-05" db="EMBL/GenBank/DDBJ databases">
        <title>WGS assembly of Panicum virgatum.</title>
        <authorList>
            <person name="Lovell J.T."/>
            <person name="Jenkins J."/>
            <person name="Shu S."/>
            <person name="Juenger T.E."/>
            <person name="Schmutz J."/>
        </authorList>
    </citation>
    <scope>NUCLEOTIDE SEQUENCE</scope>
    <source>
        <strain evidence="1">AP13</strain>
    </source>
</reference>
<dbReference type="AlphaFoldDB" id="A0A8T0XFI9"/>
<accession>A0A8T0XFI9</accession>
<dbReference type="EMBL" id="CM029037">
    <property type="protein sequence ID" value="KAG2658820.1"/>
    <property type="molecule type" value="Genomic_DNA"/>
</dbReference>
<comment type="caution">
    <text evidence="1">The sequence shown here is derived from an EMBL/GenBank/DDBJ whole genome shotgun (WGS) entry which is preliminary data.</text>
</comment>
<keyword evidence="2" id="KW-1185">Reference proteome</keyword>
<proteinExistence type="predicted"/>